<dbReference type="CDD" id="cd10147">
    <property type="entry name" value="Wzt_C-like"/>
    <property type="match status" value="1"/>
</dbReference>
<comment type="caution">
    <text evidence="6">The sequence shown here is derived from an EMBL/GenBank/DDBJ whole genome shotgun (WGS) entry which is preliminary data.</text>
</comment>
<keyword evidence="7" id="KW-1185">Reference proteome</keyword>
<dbReference type="InterPro" id="IPR015860">
    <property type="entry name" value="ABC_transpr_TagH-like"/>
</dbReference>
<evidence type="ECO:0000259" key="5">
    <source>
        <dbReference type="PROSITE" id="PS50893"/>
    </source>
</evidence>
<reference evidence="6 7" key="1">
    <citation type="submission" date="2024-09" db="EMBL/GenBank/DDBJ databases">
        <authorList>
            <person name="Sun Q."/>
            <person name="Mori K."/>
        </authorList>
    </citation>
    <scope>NUCLEOTIDE SEQUENCE [LARGE SCALE GENOMIC DNA]</scope>
    <source>
        <strain evidence="6 7">KCTC 52403</strain>
    </source>
</reference>
<dbReference type="InterPro" id="IPR003593">
    <property type="entry name" value="AAA+_ATPase"/>
</dbReference>
<dbReference type="Proteomes" id="UP001589898">
    <property type="component" value="Unassembled WGS sequence"/>
</dbReference>
<keyword evidence="3" id="KW-0547">Nucleotide-binding</keyword>
<dbReference type="Gene3D" id="3.40.50.300">
    <property type="entry name" value="P-loop containing nucleotide triphosphate hydrolases"/>
    <property type="match status" value="1"/>
</dbReference>
<dbReference type="PROSITE" id="PS50893">
    <property type="entry name" value="ABC_TRANSPORTER_2"/>
    <property type="match status" value="1"/>
</dbReference>
<dbReference type="InterPro" id="IPR050683">
    <property type="entry name" value="Bact_Polysacc_Export_ATP-bd"/>
</dbReference>
<evidence type="ECO:0000256" key="3">
    <source>
        <dbReference type="ARBA" id="ARBA00022741"/>
    </source>
</evidence>
<proteinExistence type="inferred from homology"/>
<dbReference type="InterPro" id="IPR003439">
    <property type="entry name" value="ABC_transporter-like_ATP-bd"/>
</dbReference>
<name>A0ABV6SX57_9GAMM</name>
<gene>
    <name evidence="6" type="ORF">ACFFFU_09720</name>
</gene>
<evidence type="ECO:0000256" key="1">
    <source>
        <dbReference type="ARBA" id="ARBA00005417"/>
    </source>
</evidence>
<dbReference type="InterPro" id="IPR027417">
    <property type="entry name" value="P-loop_NTPase"/>
</dbReference>
<dbReference type="InterPro" id="IPR017871">
    <property type="entry name" value="ABC_transporter-like_CS"/>
</dbReference>
<dbReference type="SMART" id="SM00382">
    <property type="entry name" value="AAA"/>
    <property type="match status" value="1"/>
</dbReference>
<dbReference type="Gene3D" id="2.70.50.60">
    <property type="entry name" value="abc- transporter (atp binding component) like domain"/>
    <property type="match status" value="1"/>
</dbReference>
<comment type="similarity">
    <text evidence="1">Belongs to the ABC transporter superfamily.</text>
</comment>
<evidence type="ECO:0000313" key="6">
    <source>
        <dbReference type="EMBL" id="MFC0718023.1"/>
    </source>
</evidence>
<dbReference type="Pfam" id="PF14524">
    <property type="entry name" value="Wzt_C"/>
    <property type="match status" value="1"/>
</dbReference>
<accession>A0ABV6SX57</accession>
<sequence length="464" mass="49595">MSSEPAIRVSGVSKSYPVFDRPHERLLQLVVPGTRRAADFQALSNISFDVRRGEAVGIVGRNGSGKSTLLQVVCGTLQPSAGTVEVRGRVAALLELGAGFNVEFTGRENVFLNGSILGLTRSEIEARLDDILAFAEIGEHIDQPVKTYSSGMFVRLAFAVAAHSDPEVLIVDEALAVGDVYFQRKCYRRIEQLRERGCTLLLVTHSTGLLVQLCDRAILLEEGRMLFDGDCGQAVREYMKCLFGTHGPDGMDAAAAVDARLVAGQPADSGHDAPGAAKDDLLPAGDPRAQLLAGGSRDLFATRAGYNRAETRLGDGRALLADFMIVSGSETGPVLAPGAPFTVHARYVFRAAVDRLVFGMHVRTVDGLQVYSSNTIMAAQGLYACDAGQVLVVAFDMRCVLLPGQYFLGMGVSRYVEGGGEIVALDRRVDGVILTVLGDQARASGYVDLACDIRVDPGARMEQA</sequence>
<evidence type="ECO:0000256" key="4">
    <source>
        <dbReference type="ARBA" id="ARBA00022840"/>
    </source>
</evidence>
<keyword evidence="4 6" id="KW-0067">ATP-binding</keyword>
<evidence type="ECO:0000256" key="2">
    <source>
        <dbReference type="ARBA" id="ARBA00022448"/>
    </source>
</evidence>
<dbReference type="RefSeq" id="WP_225218196.1">
    <property type="nucleotide sequence ID" value="NZ_BMZT01000006.1"/>
</dbReference>
<dbReference type="PANTHER" id="PTHR46743">
    <property type="entry name" value="TEICHOIC ACIDS EXPORT ATP-BINDING PROTEIN TAGH"/>
    <property type="match status" value="1"/>
</dbReference>
<evidence type="ECO:0000313" key="7">
    <source>
        <dbReference type="Proteomes" id="UP001589898"/>
    </source>
</evidence>
<dbReference type="GO" id="GO:0005524">
    <property type="term" value="F:ATP binding"/>
    <property type="evidence" value="ECO:0007669"/>
    <property type="project" value="UniProtKB-KW"/>
</dbReference>
<dbReference type="PROSITE" id="PS00211">
    <property type="entry name" value="ABC_TRANSPORTER_1"/>
    <property type="match status" value="1"/>
</dbReference>
<dbReference type="CDD" id="cd03220">
    <property type="entry name" value="ABC_KpsT_Wzt"/>
    <property type="match status" value="1"/>
</dbReference>
<protein>
    <submittedName>
        <fullName evidence="6">ABC transporter ATP-binding protein</fullName>
    </submittedName>
</protein>
<dbReference type="InterPro" id="IPR029439">
    <property type="entry name" value="Wzt_C"/>
</dbReference>
<organism evidence="6 7">
    <name type="scientific">Luteimonas padinae</name>
    <dbReference type="NCBI Taxonomy" id="1714359"/>
    <lineage>
        <taxon>Bacteria</taxon>
        <taxon>Pseudomonadati</taxon>
        <taxon>Pseudomonadota</taxon>
        <taxon>Gammaproteobacteria</taxon>
        <taxon>Lysobacterales</taxon>
        <taxon>Lysobacteraceae</taxon>
        <taxon>Luteimonas</taxon>
    </lineage>
</organism>
<dbReference type="SUPFAM" id="SSF52540">
    <property type="entry name" value="P-loop containing nucleoside triphosphate hydrolases"/>
    <property type="match status" value="1"/>
</dbReference>
<keyword evidence="2" id="KW-0813">Transport</keyword>
<dbReference type="EMBL" id="JBHLTF010000030">
    <property type="protein sequence ID" value="MFC0718023.1"/>
    <property type="molecule type" value="Genomic_DNA"/>
</dbReference>
<dbReference type="PANTHER" id="PTHR46743:SF2">
    <property type="entry name" value="TEICHOIC ACIDS EXPORT ATP-BINDING PROTEIN TAGH"/>
    <property type="match status" value="1"/>
</dbReference>
<dbReference type="Pfam" id="PF00005">
    <property type="entry name" value="ABC_tran"/>
    <property type="match status" value="1"/>
</dbReference>
<feature type="domain" description="ABC transporter" evidence="5">
    <location>
        <begin position="7"/>
        <end position="247"/>
    </location>
</feature>